<evidence type="ECO:0000256" key="5">
    <source>
        <dbReference type="ARBA" id="ARBA00023136"/>
    </source>
</evidence>
<dbReference type="Gene3D" id="2.60.40.1120">
    <property type="entry name" value="Carboxypeptidase-like, regulatory domain"/>
    <property type="match status" value="1"/>
</dbReference>
<dbReference type="Pfam" id="PF07715">
    <property type="entry name" value="Plug"/>
    <property type="match status" value="1"/>
</dbReference>
<evidence type="ECO:0000313" key="10">
    <source>
        <dbReference type="Proteomes" id="UP000600600"/>
    </source>
</evidence>
<organism evidence="9 10">
    <name type="scientific">Bacteroides difficilis</name>
    <dbReference type="NCBI Taxonomy" id="2763021"/>
    <lineage>
        <taxon>Bacteria</taxon>
        <taxon>Pseudomonadati</taxon>
        <taxon>Bacteroidota</taxon>
        <taxon>Bacteroidia</taxon>
        <taxon>Bacteroidales</taxon>
        <taxon>Bacteroidaceae</taxon>
        <taxon>Bacteroides</taxon>
    </lineage>
</organism>
<evidence type="ECO:0000256" key="3">
    <source>
        <dbReference type="ARBA" id="ARBA00022452"/>
    </source>
</evidence>
<dbReference type="NCBIfam" id="TIGR04057">
    <property type="entry name" value="SusC_RagA_signa"/>
    <property type="match status" value="1"/>
</dbReference>
<evidence type="ECO:0000256" key="2">
    <source>
        <dbReference type="ARBA" id="ARBA00022448"/>
    </source>
</evidence>
<gene>
    <name evidence="9" type="ORF">H8S67_01630</name>
</gene>
<dbReference type="InterPro" id="IPR008969">
    <property type="entry name" value="CarboxyPept-like_regulatory"/>
</dbReference>
<dbReference type="Proteomes" id="UP000600600">
    <property type="component" value="Unassembled WGS sequence"/>
</dbReference>
<name>A0ABR7C6F1_9BACE</name>
<reference evidence="9 10" key="1">
    <citation type="submission" date="2020-08" db="EMBL/GenBank/DDBJ databases">
        <title>Genome public.</title>
        <authorList>
            <person name="Liu C."/>
            <person name="Sun Q."/>
        </authorList>
    </citation>
    <scope>NUCLEOTIDE SEQUENCE [LARGE SCALE GENOMIC DNA]</scope>
    <source>
        <strain evidence="9 10">M27</strain>
    </source>
</reference>
<feature type="domain" description="TonB-dependent receptor plug" evidence="8">
    <location>
        <begin position="115"/>
        <end position="221"/>
    </location>
</feature>
<protein>
    <submittedName>
        <fullName evidence="9">TonB-dependent receptor</fullName>
    </submittedName>
</protein>
<dbReference type="Pfam" id="PF13715">
    <property type="entry name" value="CarbopepD_reg_2"/>
    <property type="match status" value="1"/>
</dbReference>
<proteinExistence type="inferred from homology"/>
<keyword evidence="6 7" id="KW-0998">Cell outer membrane</keyword>
<dbReference type="InterPro" id="IPR023997">
    <property type="entry name" value="TonB-dep_OMP_SusC/RagA_CS"/>
</dbReference>
<dbReference type="InterPro" id="IPR037066">
    <property type="entry name" value="Plug_dom_sf"/>
</dbReference>
<evidence type="ECO:0000256" key="1">
    <source>
        <dbReference type="ARBA" id="ARBA00004571"/>
    </source>
</evidence>
<evidence type="ECO:0000256" key="4">
    <source>
        <dbReference type="ARBA" id="ARBA00022692"/>
    </source>
</evidence>
<accession>A0ABR7C6F1</accession>
<dbReference type="InterPro" id="IPR012910">
    <property type="entry name" value="Plug_dom"/>
</dbReference>
<dbReference type="InterPro" id="IPR039426">
    <property type="entry name" value="TonB-dep_rcpt-like"/>
</dbReference>
<dbReference type="NCBIfam" id="TIGR04056">
    <property type="entry name" value="OMP_RagA_SusC"/>
    <property type="match status" value="1"/>
</dbReference>
<evidence type="ECO:0000313" key="9">
    <source>
        <dbReference type="EMBL" id="MBC5603377.1"/>
    </source>
</evidence>
<dbReference type="PROSITE" id="PS52016">
    <property type="entry name" value="TONB_DEPENDENT_REC_3"/>
    <property type="match status" value="1"/>
</dbReference>
<dbReference type="SUPFAM" id="SSF49464">
    <property type="entry name" value="Carboxypeptidase regulatory domain-like"/>
    <property type="match status" value="1"/>
</dbReference>
<dbReference type="RefSeq" id="WP_186966181.1">
    <property type="nucleotide sequence ID" value="NZ_JACOOE010000001.1"/>
</dbReference>
<comment type="similarity">
    <text evidence="7">Belongs to the TonB-dependent receptor family.</text>
</comment>
<comment type="subcellular location">
    <subcellularLocation>
        <location evidence="1 7">Cell outer membrane</location>
        <topology evidence="1 7">Multi-pass membrane protein</topology>
    </subcellularLocation>
</comment>
<dbReference type="Gene3D" id="2.40.170.20">
    <property type="entry name" value="TonB-dependent receptor, beta-barrel domain"/>
    <property type="match status" value="1"/>
</dbReference>
<dbReference type="InterPro" id="IPR023996">
    <property type="entry name" value="TonB-dep_OMP_SusC/RagA"/>
</dbReference>
<dbReference type="SUPFAM" id="SSF56935">
    <property type="entry name" value="Porins"/>
    <property type="match status" value="1"/>
</dbReference>
<keyword evidence="9" id="KW-0675">Receptor</keyword>
<dbReference type="Gene3D" id="2.170.130.10">
    <property type="entry name" value="TonB-dependent receptor, plug domain"/>
    <property type="match status" value="1"/>
</dbReference>
<evidence type="ECO:0000256" key="6">
    <source>
        <dbReference type="ARBA" id="ARBA00023237"/>
    </source>
</evidence>
<keyword evidence="5 7" id="KW-0472">Membrane</keyword>
<keyword evidence="2 7" id="KW-0813">Transport</keyword>
<evidence type="ECO:0000256" key="7">
    <source>
        <dbReference type="PROSITE-ProRule" id="PRU01360"/>
    </source>
</evidence>
<keyword evidence="3 7" id="KW-1134">Transmembrane beta strand</keyword>
<dbReference type="EMBL" id="JACOOE010000001">
    <property type="protein sequence ID" value="MBC5603377.1"/>
    <property type="molecule type" value="Genomic_DNA"/>
</dbReference>
<keyword evidence="4 7" id="KW-0812">Transmembrane</keyword>
<sequence length="1040" mass="115023">MVFIFGTSALASSPGSEGVQQSVTVKGTVVDSNNDPLVGVSVFVVGASSGAVTDIDGHFSISMPANKTTLKFSYVGFSTQTVSVKNKKNIRVVLHEDLQQLDEVVVVGYGVQQKSHLTGGITKVNTEGIEDMPVSRLDQALMGKAAGVQILNLTSEVGAEPDIMVRGTSSFSASSAPLVVVDGFPMDDGIDAINPSDVRSIEILKDAASAAIYGSRAANGVIMITTKSGTANKPKYSLRLKWGMREEYKRYPMLDAKEYIQQRIADYELTGQSLSSGDIAQYIIAENSDVNWQDEAFRSNPFFFSADFSVSGGAKGLRYFVSGAYTDDKGMLKKNYFQRYNFRARIDADLSKRVTVGVNIAPTYTESERPGANYMGFVRTPSWMPARHNEYTAALTGRKVGEYTKGAHFSNMLYSGINPQTGEEVTDLRATPWNSNNNNPLGTLESISQPSEQYRMQLQGYIEIKLLKGLKFRSSNSYNLNYSESTVYRKEGAVNDSDPSRGYYSNNKTVRLSSENTLNYSTKIKKIHSIDALLGASVYLNTTTKAGILGFDFMTDDIYSLSAAGRIDQYEGTSLRTGTWKSDDAMVSYFGRINYALKDRYLFSATIRTDGSSKFGKDNRWGWFPSVSGGWRVSEEPFIKANVPWLNQLKIRGSYGITGTNAIVNYANTNLLDPAPYVLGAGSGSVIVGFANNSKTLGNSALQWEQTGEYNLGLDIALFKNRIGITFDYYYAITKSLLYEKTVNSVSGYNKAWTNEGKLRNKGFEVELTTYNFNGRKFKWNTSFNISMTRNRLLDLGGPAEQITAGNYKQYYIARVGEPLIQFYGYKTVGVWKTQEEINNNPHHVSDRPGGLRVANTNGDGVINDDDRVPLGSPYPDFIWGMTNSLKYKDFDLSFVIQGQVGGKVFNANGNYNEFNDRSPEYMSGRWLSEEHPGNGKVPYRDFGISHFLTDYLIEDAGFMALRDVTVGYTFPKKMLRKMGLSGLRVYATGQNLLYLMSSNYRGVNPEARSGSRAAMVKNSAQAGAFPIMRTYNVGLNINF</sequence>
<evidence type="ECO:0000259" key="8">
    <source>
        <dbReference type="Pfam" id="PF07715"/>
    </source>
</evidence>
<keyword evidence="10" id="KW-1185">Reference proteome</keyword>
<dbReference type="InterPro" id="IPR036942">
    <property type="entry name" value="Beta-barrel_TonB_sf"/>
</dbReference>
<comment type="caution">
    <text evidence="9">The sequence shown here is derived from an EMBL/GenBank/DDBJ whole genome shotgun (WGS) entry which is preliminary data.</text>
</comment>